<organism evidence="9 10">
    <name type="scientific">Methylorubrum salsuginis</name>
    <dbReference type="NCBI Taxonomy" id="414703"/>
    <lineage>
        <taxon>Bacteria</taxon>
        <taxon>Pseudomonadati</taxon>
        <taxon>Pseudomonadota</taxon>
        <taxon>Alphaproteobacteria</taxon>
        <taxon>Hyphomicrobiales</taxon>
        <taxon>Methylobacteriaceae</taxon>
        <taxon>Methylorubrum</taxon>
    </lineage>
</organism>
<evidence type="ECO:0000256" key="3">
    <source>
        <dbReference type="ARBA" id="ARBA00022898"/>
    </source>
</evidence>
<dbReference type="InterPro" id="IPR000524">
    <property type="entry name" value="Tscrpt_reg_HTH_GntR"/>
</dbReference>
<dbReference type="GO" id="GO:0008483">
    <property type="term" value="F:transaminase activity"/>
    <property type="evidence" value="ECO:0007669"/>
    <property type="project" value="UniProtKB-KW"/>
</dbReference>
<evidence type="ECO:0000259" key="8">
    <source>
        <dbReference type="PROSITE" id="PS50949"/>
    </source>
</evidence>
<dbReference type="Gene3D" id="1.10.10.10">
    <property type="entry name" value="Winged helix-like DNA-binding domain superfamily/Winged helix DNA-binding domain"/>
    <property type="match status" value="1"/>
</dbReference>
<comment type="similarity">
    <text evidence="1">In the C-terminal section; belongs to the class-I pyridoxal-phosphate-dependent aminotransferase family.</text>
</comment>
<evidence type="ECO:0000256" key="1">
    <source>
        <dbReference type="ARBA" id="ARBA00005384"/>
    </source>
</evidence>
<dbReference type="SUPFAM" id="SSF46785">
    <property type="entry name" value="Winged helix' DNA-binding domain"/>
    <property type="match status" value="1"/>
</dbReference>
<dbReference type="PROSITE" id="PS50949">
    <property type="entry name" value="HTH_GNTR"/>
    <property type="match status" value="1"/>
</dbReference>
<dbReference type="RefSeq" id="WP_091941837.1">
    <property type="nucleotide sequence ID" value="NZ_FOSV01000002.1"/>
</dbReference>
<dbReference type="Pfam" id="PF00392">
    <property type="entry name" value="GntR"/>
    <property type="match status" value="1"/>
</dbReference>
<keyword evidence="10" id="KW-1185">Reference proteome</keyword>
<keyword evidence="9" id="KW-0808">Transferase</keyword>
<dbReference type="EMBL" id="FOSV01000002">
    <property type="protein sequence ID" value="SFK46257.1"/>
    <property type="molecule type" value="Genomic_DNA"/>
</dbReference>
<dbReference type="InterPro" id="IPR036390">
    <property type="entry name" value="WH_DNA-bd_sf"/>
</dbReference>
<dbReference type="Gene3D" id="3.40.640.10">
    <property type="entry name" value="Type I PLP-dependent aspartate aminotransferase-like (Major domain)"/>
    <property type="match status" value="1"/>
</dbReference>
<dbReference type="Proteomes" id="UP000198804">
    <property type="component" value="Unassembled WGS sequence"/>
</dbReference>
<dbReference type="PANTHER" id="PTHR46577:SF2">
    <property type="entry name" value="TRANSCRIPTIONAL REGULATORY PROTEIN"/>
    <property type="match status" value="1"/>
</dbReference>
<dbReference type="GO" id="GO:0003700">
    <property type="term" value="F:DNA-binding transcription factor activity"/>
    <property type="evidence" value="ECO:0007669"/>
    <property type="project" value="InterPro"/>
</dbReference>
<dbReference type="PANTHER" id="PTHR46577">
    <property type="entry name" value="HTH-TYPE TRANSCRIPTIONAL REGULATORY PROTEIN GABR"/>
    <property type="match status" value="1"/>
</dbReference>
<dbReference type="InterPro" id="IPR036388">
    <property type="entry name" value="WH-like_DNA-bd_sf"/>
</dbReference>
<dbReference type="SUPFAM" id="SSF53383">
    <property type="entry name" value="PLP-dependent transferases"/>
    <property type="match status" value="1"/>
</dbReference>
<dbReference type="GO" id="GO:0003677">
    <property type="term" value="F:DNA binding"/>
    <property type="evidence" value="ECO:0007669"/>
    <property type="project" value="UniProtKB-KW"/>
</dbReference>
<accession>A0A1I3ZQK7</accession>
<dbReference type="Pfam" id="PF00155">
    <property type="entry name" value="Aminotran_1_2"/>
    <property type="match status" value="1"/>
</dbReference>
<name>A0A1I3ZQK7_9HYPH</name>
<dbReference type="STRING" id="414703.SAMN04488125_10242"/>
<keyword evidence="6" id="KW-0804">Transcription</keyword>
<keyword evidence="3" id="KW-0663">Pyridoxal phosphate</keyword>
<dbReference type="InterPro" id="IPR004839">
    <property type="entry name" value="Aminotransferase_I/II_large"/>
</dbReference>
<sequence>MTELPRETGLSRVEAVMRAIEARIQSRALGPGARLPSVRAFAESMAVSKSTVVEAYDRLAAQGAIVSRPGSGFYVAARAEPLSLAALGPRLDRAVDPVWITRQSLEAGPDHLKPGCGWLPPDWLPEEALRRALRQVARRSEAVLFYDTPQGHAPLRQLMARRLTERGILAHPDQLVLTDSTTQALDLTLRFLTEPGDTVLLDDPCYFSFQALARAHRLRMVGVPFGPEGPDLTAFEQVLAEHKPRLYVTNSGLHNPTGATLTPMVVHRILRLAEVHGTLIVEDDAYADFEVEPGPRLAGFDGLDRVIHVGGFSKTLSTGVRAGVVALRGDWVERLVDLKLAVALSDGHLAAATIHRFLAEGSYRHHLDALRTRLADQRGRVVRRLAEAGLTVPFVPTGGMFLWARLPAGLDAADISRRALARGVVLAPGNVFSLSQGAGDYLRFNVGQCGEPRVFAELERAMAG</sequence>
<keyword evidence="4" id="KW-0805">Transcription regulation</keyword>
<evidence type="ECO:0000256" key="4">
    <source>
        <dbReference type="ARBA" id="ARBA00023015"/>
    </source>
</evidence>
<dbReference type="Gene3D" id="3.90.1150.10">
    <property type="entry name" value="Aspartate Aminotransferase, domain 1"/>
    <property type="match status" value="1"/>
</dbReference>
<keyword evidence="5 9" id="KW-0238">DNA-binding</keyword>
<dbReference type="AlphaFoldDB" id="A0A1I3ZQK7"/>
<keyword evidence="9" id="KW-0032">Aminotransferase</keyword>
<evidence type="ECO:0000256" key="7">
    <source>
        <dbReference type="ARBA" id="ARBA00031658"/>
    </source>
</evidence>
<evidence type="ECO:0000313" key="10">
    <source>
        <dbReference type="Proteomes" id="UP000198804"/>
    </source>
</evidence>
<evidence type="ECO:0000256" key="5">
    <source>
        <dbReference type="ARBA" id="ARBA00023125"/>
    </source>
</evidence>
<feature type="domain" description="HTH gntR-type" evidence="8">
    <location>
        <begin position="10"/>
        <end position="78"/>
    </location>
</feature>
<dbReference type="InterPro" id="IPR051446">
    <property type="entry name" value="HTH_trans_reg/aminotransferase"/>
</dbReference>
<dbReference type="GO" id="GO:0030170">
    <property type="term" value="F:pyridoxal phosphate binding"/>
    <property type="evidence" value="ECO:0007669"/>
    <property type="project" value="InterPro"/>
</dbReference>
<evidence type="ECO:0000256" key="2">
    <source>
        <dbReference type="ARBA" id="ARBA00016004"/>
    </source>
</evidence>
<gene>
    <name evidence="9" type="ORF">SAMN04488125_10242</name>
</gene>
<dbReference type="InterPro" id="IPR015421">
    <property type="entry name" value="PyrdxlP-dep_Trfase_major"/>
</dbReference>
<dbReference type="SMART" id="SM00345">
    <property type="entry name" value="HTH_GNTR"/>
    <property type="match status" value="1"/>
</dbReference>
<evidence type="ECO:0000313" key="9">
    <source>
        <dbReference type="EMBL" id="SFK46257.1"/>
    </source>
</evidence>
<protein>
    <recommendedName>
        <fullName evidence="2">8-amino-7-oxononanoate synthase</fullName>
    </recommendedName>
    <alternativeName>
        <fullName evidence="7">Alpha-oxoamine synthase</fullName>
    </alternativeName>
</protein>
<evidence type="ECO:0000256" key="6">
    <source>
        <dbReference type="ARBA" id="ARBA00023163"/>
    </source>
</evidence>
<reference evidence="10" key="1">
    <citation type="submission" date="2016-10" db="EMBL/GenBank/DDBJ databases">
        <authorList>
            <person name="Varghese N."/>
            <person name="Submissions S."/>
        </authorList>
    </citation>
    <scope>NUCLEOTIDE SEQUENCE [LARGE SCALE GENOMIC DNA]</scope>
    <source>
        <strain evidence="10">CGMCC 1.6474</strain>
    </source>
</reference>
<proteinExistence type="inferred from homology"/>
<dbReference type="CDD" id="cd00609">
    <property type="entry name" value="AAT_like"/>
    <property type="match status" value="1"/>
</dbReference>
<dbReference type="CDD" id="cd07377">
    <property type="entry name" value="WHTH_GntR"/>
    <property type="match status" value="1"/>
</dbReference>
<dbReference type="InterPro" id="IPR015424">
    <property type="entry name" value="PyrdxlP-dep_Trfase"/>
</dbReference>
<dbReference type="OrthoDB" id="9802328at2"/>
<dbReference type="InterPro" id="IPR015422">
    <property type="entry name" value="PyrdxlP-dep_Trfase_small"/>
</dbReference>